<organism evidence="1 2">
    <name type="scientific">Stereocaulon virgatum</name>
    <dbReference type="NCBI Taxonomy" id="373712"/>
    <lineage>
        <taxon>Eukaryota</taxon>
        <taxon>Fungi</taxon>
        <taxon>Dikarya</taxon>
        <taxon>Ascomycota</taxon>
        <taxon>Pezizomycotina</taxon>
        <taxon>Lecanoromycetes</taxon>
        <taxon>OSLEUM clade</taxon>
        <taxon>Lecanoromycetidae</taxon>
        <taxon>Lecanorales</taxon>
        <taxon>Lecanorineae</taxon>
        <taxon>Stereocaulaceae</taxon>
        <taxon>Stereocaulon</taxon>
    </lineage>
</organism>
<keyword evidence="2" id="KW-1185">Reference proteome</keyword>
<protein>
    <recommendedName>
        <fullName evidence="3">Heterokaryon incompatibility domain-containing protein</fullName>
    </recommendedName>
</protein>
<proteinExistence type="predicted"/>
<comment type="caution">
    <text evidence="1">The sequence shown here is derived from an EMBL/GenBank/DDBJ whole genome shotgun (WGS) entry which is preliminary data.</text>
</comment>
<accession>A0ABR4A5Q1</accession>
<dbReference type="EMBL" id="JBEFKJ010000020">
    <property type="protein sequence ID" value="KAL2040676.1"/>
    <property type="molecule type" value="Genomic_DNA"/>
</dbReference>
<reference evidence="1 2" key="1">
    <citation type="submission" date="2024-09" db="EMBL/GenBank/DDBJ databases">
        <title>Rethinking Asexuality: The Enigmatic Case of Functional Sexual Genes in Lepraria (Stereocaulaceae).</title>
        <authorList>
            <person name="Doellman M."/>
            <person name="Sun Y."/>
            <person name="Barcenas-Pena A."/>
            <person name="Lumbsch H.T."/>
            <person name="Grewe F."/>
        </authorList>
    </citation>
    <scope>NUCLEOTIDE SEQUENCE [LARGE SCALE GENOMIC DNA]</scope>
    <source>
        <strain evidence="1 2">Mercado 3170</strain>
    </source>
</reference>
<dbReference type="Proteomes" id="UP001590950">
    <property type="component" value="Unassembled WGS sequence"/>
</dbReference>
<dbReference type="PANTHER" id="PTHR33112">
    <property type="entry name" value="DOMAIN PROTEIN, PUTATIVE-RELATED"/>
    <property type="match status" value="1"/>
</dbReference>
<evidence type="ECO:0000313" key="2">
    <source>
        <dbReference type="Proteomes" id="UP001590950"/>
    </source>
</evidence>
<evidence type="ECO:0008006" key="3">
    <source>
        <dbReference type="Google" id="ProtNLM"/>
    </source>
</evidence>
<sequence length="408" mass="46013">MITIAASAGDNAWSGLPEAFPRSRSSLLLPEVIDDIILVTASKDYIGAIESAAWSKRAWVLQERNLSSRVLIFTLSQVIWECNKATWSEELQFECFDPQVQIENDFIESFKKPRSDLSPVQRYTFPLAQYTPRELTDDNDAINAVQGLPNDFHSHYLEGFFWGLPVLIFDIALSWNFEVYQQAPKPRHAMFPSWCWAGWQAVASFSVGSPFDSGFQGQSSSSNDSLGRPQSTKDAPTVCAEVAWFRIAEGPSWKPILNNWTSHGGSASVTESLARWQAQDSTCVLDSTLQALERADIPASHALAFWSQIVWLDVDRTHHKDNPSAMSVRDRDGQHIGHVNITAGWRESKLNRLPFILRNLRWATPFLGLLCVEWVSGVAFMVQVIRNAVITDKTWATLSREWRLVILV</sequence>
<evidence type="ECO:0000313" key="1">
    <source>
        <dbReference type="EMBL" id="KAL2040676.1"/>
    </source>
</evidence>
<dbReference type="PANTHER" id="PTHR33112:SF12">
    <property type="entry name" value="HETEROKARYON INCOMPATIBILITY DOMAIN-CONTAINING PROTEIN"/>
    <property type="match status" value="1"/>
</dbReference>
<gene>
    <name evidence="1" type="ORF">N7G274_006655</name>
</gene>
<name>A0ABR4A5Q1_9LECA</name>